<dbReference type="Proteomes" id="UP000683507">
    <property type="component" value="Chromosome"/>
</dbReference>
<dbReference type="EMBL" id="OU015584">
    <property type="protein sequence ID" value="CAG5078705.1"/>
    <property type="molecule type" value="Genomic_DNA"/>
</dbReference>
<dbReference type="InterPro" id="IPR026341">
    <property type="entry name" value="T9SS_type_B"/>
</dbReference>
<dbReference type="Pfam" id="PF13573">
    <property type="entry name" value="SprB"/>
    <property type="match status" value="2"/>
</dbReference>
<gene>
    <name evidence="1" type="ORF">CRYO30217_00746</name>
</gene>
<dbReference type="SUPFAM" id="SSF49299">
    <property type="entry name" value="PKD domain"/>
    <property type="match status" value="1"/>
</dbReference>
<dbReference type="Pfam" id="PF13585">
    <property type="entry name" value="CHU_C"/>
    <property type="match status" value="1"/>
</dbReference>
<dbReference type="Gene3D" id="2.60.40.10">
    <property type="entry name" value="Immunoglobulins"/>
    <property type="match status" value="2"/>
</dbReference>
<dbReference type="NCBIfam" id="TIGR04131">
    <property type="entry name" value="Bac_Flav_CTERM"/>
    <property type="match status" value="1"/>
</dbReference>
<evidence type="ECO:0000313" key="2">
    <source>
        <dbReference type="Proteomes" id="UP000683507"/>
    </source>
</evidence>
<reference evidence="1" key="1">
    <citation type="submission" date="2021-04" db="EMBL/GenBank/DDBJ databases">
        <authorList>
            <person name="Rodrigo-Torres L."/>
            <person name="Arahal R. D."/>
            <person name="Lucena T."/>
        </authorList>
    </citation>
    <scope>NUCLEOTIDE SEQUENCE</scope>
    <source>
        <strain evidence="1">AS29M-1</strain>
    </source>
</reference>
<proteinExistence type="predicted"/>
<keyword evidence="2" id="KW-1185">Reference proteome</keyword>
<sequence length="1307" mass="136051">MRTEVLRQFILAFLVGIFSFQKSVGQTLIMNEVSQGEAGGQEYVEFIVVDSTAVYDCDSGTPPCIDIRGWIIDDNSGYHGTAGIASGACRFSYDPLWSCVPLGTIIVIYNDADPNVELPGDDTSLSDGNCSIIAPISSNSLFETNATTPGDVACSYPATGWTAGGNWTNIVMANGGDCFRLVDLGGCEVFSLCWDDNNANNLIYFSGGATSGSSATNTVYYFNDGDPTDVSNWTVGCADQPACGIQEQTPGAPNNPANAAYISQFNNGCMPIPPLVASATSVDGCGCTGTASASATGSIPGYTYEWYDDTFASIGQSTANATSLCAGTYNVIVTSSIDCKDTVQVTLNSTGTSVPGTNGTLDTCASLTGSVNLFDYLGGTPDNTGSWSGPSGTTGGFSGTIDLASASAGTYTYNVGTAPCIASADVVVSYTTPPIVTASGTDITCNGLTDGTIDASATGTGSLSYSWDNGLGSGASHTGLADNIYTVTVTDGNGCTNTDAVTITEPAPITATIAPVAVSCNGACDGVATVTPSGGSGSFTYSWDNLTTDATATTQANLCATTYNVIVADATNAACNISASITVTEPTELSSTTSSTNSNCSAADGSVSVNVTGGTILSDYDYEWTDSGSTIVGTTSGLNNLPAGMYYVDITDNNGCSLLDSAEVIDIAPNVTIVEDSTAVTCFGSANGSINLTITSPNSYSVDWTGPNGFTAAATDNLSLLAAGVYDYIFTDINGCQQTGFVTIESPTELMLSLEVDSTSCDAACDGAITASATGGNTPYSFSSDFPGWTNGTADLCVGSYTINVTDNSGCTSSIDTLVDHSDNRPDATILTTDFDYCLNEPAFNLSAQDQGGTWTSNGAGITNTTTGLFSPVSAGVGAEQVIYSFSGVCGDADTVEITIHDIEDASFSMASSICENDGVTPLTPLNNGGIWQGTGVDGSALTFDPLISGAGTHDITYIMPGQCPDTVVHQITVSAQLDPVISGISDACINDGIIQLSASIPGGVWSGVSNSSGLVNTATLGEGTFDIYYTIQSQCGGADTITFTINDLPILDIEVSDTLGCTPLVMNYSDMNASSDNQYLWSLDGDEISTNPSDSYTFSNDGCFELSVTVTDANGCSNSAIYPSLICVEPYPMAYFEYSPENPTTNNYLVDVTNLSTDASGYQWTLAGSDFSTQDLQLNFNDFEPNGYELCLTAVNYLGCSDTYCDTIFLEDEFAIYVPNTFTPNGNGTNETFGPVYSGDHPEEVSFMIFNRWGQLIYEVENLDEFWDGSHFGQPAKEDVYIWKIRYKIPNSAERETLVGHVTLIR</sequence>
<name>A0A916JKR8_9FLAO</name>
<protein>
    <recommendedName>
        <fullName evidence="3">T9SS type B sorting domain-containing protein</fullName>
    </recommendedName>
</protein>
<dbReference type="InterPro" id="IPR013783">
    <property type="entry name" value="Ig-like_fold"/>
</dbReference>
<evidence type="ECO:0008006" key="3">
    <source>
        <dbReference type="Google" id="ProtNLM"/>
    </source>
</evidence>
<evidence type="ECO:0000313" key="1">
    <source>
        <dbReference type="EMBL" id="CAG5078705.1"/>
    </source>
</evidence>
<organism evidence="1 2">
    <name type="scientific">Parvicella tangerina</name>
    <dbReference type="NCBI Taxonomy" id="2829795"/>
    <lineage>
        <taxon>Bacteria</taxon>
        <taxon>Pseudomonadati</taxon>
        <taxon>Bacteroidota</taxon>
        <taxon>Flavobacteriia</taxon>
        <taxon>Flavobacteriales</taxon>
        <taxon>Parvicellaceae</taxon>
        <taxon>Parvicella</taxon>
    </lineage>
</organism>
<dbReference type="InterPro" id="IPR025667">
    <property type="entry name" value="SprB_repeat"/>
</dbReference>
<dbReference type="CDD" id="cd00146">
    <property type="entry name" value="PKD"/>
    <property type="match status" value="1"/>
</dbReference>
<dbReference type="InterPro" id="IPR035986">
    <property type="entry name" value="PKD_dom_sf"/>
</dbReference>
<accession>A0A916JKR8</accession>
<dbReference type="KEGG" id="ptan:CRYO30217_00746"/>